<dbReference type="Pfam" id="PF07486">
    <property type="entry name" value="Hydrolase_2"/>
    <property type="match status" value="1"/>
</dbReference>
<dbReference type="InterPro" id="IPR042047">
    <property type="entry name" value="SleB_dom1"/>
</dbReference>
<dbReference type="Gene3D" id="1.10.10.2520">
    <property type="entry name" value="Cell wall hydrolase SleB, domain 1"/>
    <property type="match status" value="1"/>
</dbReference>
<dbReference type="InterPro" id="IPR011105">
    <property type="entry name" value="Cell_wall_hydrolase_SleB"/>
</dbReference>
<reference evidence="2" key="1">
    <citation type="submission" date="2021-01" db="UniProtKB">
        <authorList>
            <consortium name="EnsemblMetazoa"/>
        </authorList>
    </citation>
    <scope>IDENTIFICATION</scope>
</reference>
<dbReference type="Proteomes" id="UP000594262">
    <property type="component" value="Unplaced"/>
</dbReference>
<protein>
    <recommendedName>
        <fullName evidence="1">Cell wall hydrolase SleB domain-containing protein</fullName>
    </recommendedName>
</protein>
<proteinExistence type="predicted"/>
<dbReference type="EnsemblMetazoa" id="CLYHEMT013409.1">
    <property type="protein sequence ID" value="CLYHEMP013409.1"/>
    <property type="gene ID" value="CLYHEMG013409"/>
</dbReference>
<evidence type="ECO:0000259" key="1">
    <source>
        <dbReference type="Pfam" id="PF07486"/>
    </source>
</evidence>
<dbReference type="OrthoDB" id="9983162at2759"/>
<evidence type="ECO:0000313" key="2">
    <source>
        <dbReference type="EnsemblMetazoa" id="CLYHEMP013409.1"/>
    </source>
</evidence>
<organism evidence="2 3">
    <name type="scientific">Clytia hemisphaerica</name>
    <dbReference type="NCBI Taxonomy" id="252671"/>
    <lineage>
        <taxon>Eukaryota</taxon>
        <taxon>Metazoa</taxon>
        <taxon>Cnidaria</taxon>
        <taxon>Hydrozoa</taxon>
        <taxon>Hydroidolina</taxon>
        <taxon>Leptothecata</taxon>
        <taxon>Obeliida</taxon>
        <taxon>Clytiidae</taxon>
        <taxon>Clytia</taxon>
    </lineage>
</organism>
<keyword evidence="3" id="KW-1185">Reference proteome</keyword>
<dbReference type="RefSeq" id="XP_066935051.1">
    <property type="nucleotide sequence ID" value="XM_067078950.1"/>
</dbReference>
<dbReference type="GO" id="GO:0016787">
    <property type="term" value="F:hydrolase activity"/>
    <property type="evidence" value="ECO:0007669"/>
    <property type="project" value="InterPro"/>
</dbReference>
<name>A0A7M6DJT9_9CNID</name>
<accession>A0A7M6DJT9</accession>
<evidence type="ECO:0000313" key="3">
    <source>
        <dbReference type="Proteomes" id="UP000594262"/>
    </source>
</evidence>
<dbReference type="AlphaFoldDB" id="A0A7M6DJT9"/>
<dbReference type="GeneID" id="136822659"/>
<feature type="domain" description="Cell wall hydrolase SleB" evidence="1">
    <location>
        <begin position="21"/>
        <end position="129"/>
    </location>
</feature>
<sequence>MSQKERDIAALAKTIYGEARGETREGQYAVAHSVVNRFHSNKSWLKGDTIEATCKKPQQYSCWNSNDINASKLQNAGAEFYQIAKEVIDGHHHDNTRGALHYHADYAKAAHQWADNKTPCATIGAHMFYNNID</sequence>